<reference evidence="1 2" key="1">
    <citation type="submission" date="2019-11" db="EMBL/GenBank/DDBJ databases">
        <authorList>
            <person name="Holert J."/>
        </authorList>
    </citation>
    <scope>NUCLEOTIDE SEQUENCE [LARGE SCALE GENOMIC DNA]</scope>
    <source>
        <strain evidence="1">BC8_1</strain>
    </source>
</reference>
<keyword evidence="2" id="KW-1185">Reference proteome</keyword>
<proteinExistence type="predicted"/>
<dbReference type="AlphaFoldDB" id="A0A5S9MRV1"/>
<dbReference type="EMBL" id="CACSIP010000001">
    <property type="protein sequence ID" value="CAA0079751.1"/>
    <property type="molecule type" value="Genomic_DNA"/>
</dbReference>
<organism evidence="1 2">
    <name type="scientific">Mycolicibacterium vanbaalenii</name>
    <name type="common">Mycobacterium vanbaalenii</name>
    <dbReference type="NCBI Taxonomy" id="110539"/>
    <lineage>
        <taxon>Bacteria</taxon>
        <taxon>Bacillati</taxon>
        <taxon>Actinomycetota</taxon>
        <taxon>Actinomycetes</taxon>
        <taxon>Mycobacteriales</taxon>
        <taxon>Mycobacteriaceae</taxon>
        <taxon>Mycolicibacterium</taxon>
    </lineage>
</organism>
<protein>
    <recommendedName>
        <fullName evidence="3">YCII-related domain-containing protein</fullName>
    </recommendedName>
</protein>
<dbReference type="Proteomes" id="UP000430146">
    <property type="component" value="Unassembled WGS sequence"/>
</dbReference>
<dbReference type="OrthoDB" id="2678460at2"/>
<accession>A0A5S9MRV1</accession>
<evidence type="ECO:0008006" key="3">
    <source>
        <dbReference type="Google" id="ProtNLM"/>
    </source>
</evidence>
<dbReference type="RefSeq" id="WP_159228536.1">
    <property type="nucleotide sequence ID" value="NZ_CACSIP010000001.1"/>
</dbReference>
<sequence>MAEAGLWVAWGVPTTGRERSALALLIETEGYLSGLREQGHIEKFDRVLLKPQSIELGGFILIQGSVAQIDALRRDPDFEVWLNRVQLVADQVGVVDAWVGDGIAEAVALYEKALESLDG</sequence>
<name>A0A5S9MRV1_MYCVN</name>
<evidence type="ECO:0000313" key="1">
    <source>
        <dbReference type="EMBL" id="CAA0079751.1"/>
    </source>
</evidence>
<evidence type="ECO:0000313" key="2">
    <source>
        <dbReference type="Proteomes" id="UP000430146"/>
    </source>
</evidence>
<gene>
    <name evidence="1" type="ORF">AELLOGFF_00176</name>
</gene>